<evidence type="ECO:0008006" key="7">
    <source>
        <dbReference type="Google" id="ProtNLM"/>
    </source>
</evidence>
<name>A0A127FD74_STEDE</name>
<dbReference type="OrthoDB" id="8442777at2"/>
<dbReference type="PANTHER" id="PTHR38764">
    <property type="entry name" value="ACYL CARRIER PROTEIN PHOSPHODIESTERASE"/>
    <property type="match status" value="1"/>
</dbReference>
<keyword evidence="4" id="KW-0276">Fatty acid metabolism</keyword>
<dbReference type="EMBL" id="CP011971">
    <property type="protein sequence ID" value="AMN47640.1"/>
    <property type="molecule type" value="Genomic_DNA"/>
</dbReference>
<sequence>MNWLAHVFLSPPAEIDFQLGNLLADLVRGDERRGMSAQFLRGVQCHKAIDRYTDAHPVVLRSRARIGGEYRRFSGVLVDIFYDHLLATRWGAYAAVPLNRFTADFYTAVQRRGMPLPEQAQLTLGHILHNDLLGSYQHLTGVERALARLSAYLSRRWGREFALARSIAILRAQEQGFIADFIEFFPQLQEYVAREESGEG</sequence>
<protein>
    <recommendedName>
        <fullName evidence="7">ACP phosphodiesterase</fullName>
    </recommendedName>
</protein>
<dbReference type="Proteomes" id="UP000070250">
    <property type="component" value="Chromosome"/>
</dbReference>
<keyword evidence="3" id="KW-0443">Lipid metabolism</keyword>
<dbReference type="GO" id="GO:0008770">
    <property type="term" value="F:[acyl-carrier-protein] phosphodiesterase activity"/>
    <property type="evidence" value="ECO:0007669"/>
    <property type="project" value="InterPro"/>
</dbReference>
<dbReference type="Pfam" id="PF04336">
    <property type="entry name" value="ACP_PD"/>
    <property type="match status" value="1"/>
</dbReference>
<evidence type="ECO:0000256" key="4">
    <source>
        <dbReference type="ARBA" id="ARBA00023160"/>
    </source>
</evidence>
<evidence type="ECO:0000313" key="5">
    <source>
        <dbReference type="EMBL" id="AMN47640.1"/>
    </source>
</evidence>
<evidence type="ECO:0000256" key="1">
    <source>
        <dbReference type="ARBA" id="ARBA00022516"/>
    </source>
</evidence>
<keyword evidence="4" id="KW-0275">Fatty acid biosynthesis</keyword>
<evidence type="ECO:0000256" key="2">
    <source>
        <dbReference type="ARBA" id="ARBA00022801"/>
    </source>
</evidence>
<dbReference type="KEGG" id="sdf:ACG33_11120"/>
<proteinExistence type="predicted"/>
<dbReference type="PANTHER" id="PTHR38764:SF1">
    <property type="entry name" value="ACYL CARRIER PROTEIN PHOSPHODIESTERASE"/>
    <property type="match status" value="1"/>
</dbReference>
<accession>A0A127FD74</accession>
<dbReference type="AlphaFoldDB" id="A0A127FD74"/>
<dbReference type="InterPro" id="IPR007431">
    <property type="entry name" value="ACP_PD"/>
</dbReference>
<evidence type="ECO:0000256" key="3">
    <source>
        <dbReference type="ARBA" id="ARBA00023098"/>
    </source>
</evidence>
<organism evidence="5 6">
    <name type="scientific">Steroidobacter denitrificans</name>
    <dbReference type="NCBI Taxonomy" id="465721"/>
    <lineage>
        <taxon>Bacteria</taxon>
        <taxon>Pseudomonadati</taxon>
        <taxon>Pseudomonadota</taxon>
        <taxon>Gammaproteobacteria</taxon>
        <taxon>Steroidobacterales</taxon>
        <taxon>Steroidobacteraceae</taxon>
        <taxon>Steroidobacter</taxon>
    </lineage>
</organism>
<keyword evidence="1" id="KW-0444">Lipid biosynthesis</keyword>
<reference evidence="5 6" key="1">
    <citation type="submission" date="2015-06" db="EMBL/GenBank/DDBJ databases">
        <title>A Comprehensive Approach to Explore the Metabolic and Phylogenetic Diversity of Bacterial Steroid Degradation in the Environment: Testosterone as an Example.</title>
        <authorList>
            <person name="Yang F.-C."/>
            <person name="Chen Y.-L."/>
            <person name="Yu C.-P."/>
            <person name="Tang S.-L."/>
            <person name="Wang P.-H."/>
            <person name="Ismail W."/>
            <person name="Wang C.-H."/>
            <person name="Yang C.-Y."/>
            <person name="Chiang Y.-R."/>
        </authorList>
    </citation>
    <scope>NUCLEOTIDE SEQUENCE [LARGE SCALE GENOMIC DNA]</scope>
    <source>
        <strain evidence="5 6">DSM 18526</strain>
    </source>
</reference>
<dbReference type="STRING" id="465721.ACG33_11120"/>
<evidence type="ECO:0000313" key="6">
    <source>
        <dbReference type="Proteomes" id="UP000070250"/>
    </source>
</evidence>
<keyword evidence="6" id="KW-1185">Reference proteome</keyword>
<dbReference type="GO" id="GO:0006633">
    <property type="term" value="P:fatty acid biosynthetic process"/>
    <property type="evidence" value="ECO:0007669"/>
    <property type="project" value="UniProtKB-KW"/>
</dbReference>
<gene>
    <name evidence="5" type="ORF">ACG33_11120</name>
</gene>
<dbReference type="RefSeq" id="WP_066921211.1">
    <property type="nucleotide sequence ID" value="NZ_CP011971.1"/>
</dbReference>
<keyword evidence="2" id="KW-0378">Hydrolase</keyword>